<gene>
    <name evidence="5" type="ordered locus">Bsel_0883</name>
</gene>
<dbReference type="RefSeq" id="WP_013171831.1">
    <property type="nucleotide sequence ID" value="NC_014219.1"/>
</dbReference>
<dbReference type="Gene3D" id="2.40.260.10">
    <property type="entry name" value="Sortase"/>
    <property type="match status" value="1"/>
</dbReference>
<protein>
    <submittedName>
        <fullName evidence="5">Sortase family protein</fullName>
    </submittedName>
</protein>
<feature type="active site" description="Proton donor/acceptor" evidence="4">
    <location>
        <position position="132"/>
    </location>
</feature>
<dbReference type="GO" id="GO:0006508">
    <property type="term" value="P:proteolysis"/>
    <property type="evidence" value="ECO:0007669"/>
    <property type="project" value="UniProtKB-KW"/>
</dbReference>
<evidence type="ECO:0000256" key="3">
    <source>
        <dbReference type="ARBA" id="ARBA00022807"/>
    </source>
</evidence>
<name>D6XZN2_BACIE</name>
<dbReference type="InterPro" id="IPR023365">
    <property type="entry name" value="Sortase_dom-sf"/>
</dbReference>
<evidence type="ECO:0000256" key="2">
    <source>
        <dbReference type="ARBA" id="ARBA00022801"/>
    </source>
</evidence>
<evidence type="ECO:0000256" key="4">
    <source>
        <dbReference type="PIRSR" id="PIRSR605754-1"/>
    </source>
</evidence>
<feature type="active site" description="Acyl-thioester intermediate" evidence="4">
    <location>
        <position position="194"/>
    </location>
</feature>
<keyword evidence="3" id="KW-0788">Thiol protease</keyword>
<keyword evidence="6" id="KW-1185">Reference proteome</keyword>
<sequence length="224" mass="25283">MNYRIIMASLFILTGLTFLFWQPAMNHVIGPVIMKQAHEELFGLTHEDYRNNRETVALQEDLFDYDSVDSLNALSVFIDLNHEHAIGEIMIPSVDVHLPVLLGTNHEVLKAGIGTMKPDQQMGEGNYALAGHNSRNPNQLFAPIRYMEIGDEIHVTDKDMIYVYRMISREIVDPDRIDVIEDVDGVVMVTLVSCYSADGSDRIIIQGELAETISYASVSRNKEK</sequence>
<dbReference type="AlphaFoldDB" id="D6XZN2"/>
<evidence type="ECO:0000256" key="1">
    <source>
        <dbReference type="ARBA" id="ARBA00022670"/>
    </source>
</evidence>
<evidence type="ECO:0000313" key="6">
    <source>
        <dbReference type="Proteomes" id="UP000000271"/>
    </source>
</evidence>
<organism evidence="5 6">
    <name type="scientific">Bacillus selenitireducens (strain ATCC 700615 / DSM 15326 / MLS10)</name>
    <dbReference type="NCBI Taxonomy" id="439292"/>
    <lineage>
        <taxon>Bacteria</taxon>
        <taxon>Bacillati</taxon>
        <taxon>Bacillota</taxon>
        <taxon>Bacilli</taxon>
        <taxon>Bacillales</taxon>
        <taxon>Bacillaceae</taxon>
        <taxon>Salisediminibacterium</taxon>
    </lineage>
</organism>
<dbReference type="Pfam" id="PF04203">
    <property type="entry name" value="Sortase"/>
    <property type="match status" value="1"/>
</dbReference>
<dbReference type="SUPFAM" id="SSF63817">
    <property type="entry name" value="Sortase"/>
    <property type="match status" value="1"/>
</dbReference>
<dbReference type="NCBIfam" id="TIGR01076">
    <property type="entry name" value="sortase_fam"/>
    <property type="match status" value="1"/>
</dbReference>
<dbReference type="Proteomes" id="UP000000271">
    <property type="component" value="Chromosome"/>
</dbReference>
<keyword evidence="1" id="KW-0645">Protease</keyword>
<evidence type="ECO:0000313" key="5">
    <source>
        <dbReference type="EMBL" id="ADH98406.1"/>
    </source>
</evidence>
<reference evidence="5" key="1">
    <citation type="submission" date="2009-10" db="EMBL/GenBank/DDBJ databases">
        <title>Complete sequence of Bacillus selenitireducens MLS10.</title>
        <authorList>
            <consortium name="US DOE Joint Genome Institute"/>
            <person name="Lucas S."/>
            <person name="Copeland A."/>
            <person name="Lapidus A."/>
            <person name="Glavina del Rio T."/>
            <person name="Dalin E."/>
            <person name="Tice H."/>
            <person name="Bruce D."/>
            <person name="Goodwin L."/>
            <person name="Pitluck S."/>
            <person name="Sims D."/>
            <person name="Brettin T."/>
            <person name="Detter J.C."/>
            <person name="Han C."/>
            <person name="Larimer F."/>
            <person name="Land M."/>
            <person name="Hauser L."/>
            <person name="Kyrpides N."/>
            <person name="Ovchinnikova G."/>
            <person name="Stolz J."/>
        </authorList>
    </citation>
    <scope>NUCLEOTIDE SEQUENCE [LARGE SCALE GENOMIC DNA]</scope>
    <source>
        <strain evidence="5">MLS10</strain>
    </source>
</reference>
<keyword evidence="2" id="KW-0378">Hydrolase</keyword>
<dbReference type="STRING" id="439292.Bsel_0883"/>
<dbReference type="CDD" id="cd06165">
    <property type="entry name" value="Sortase_A"/>
    <property type="match status" value="1"/>
</dbReference>
<dbReference type="OrthoDB" id="1648028at2"/>
<proteinExistence type="predicted"/>
<dbReference type="GO" id="GO:0008234">
    <property type="term" value="F:cysteine-type peptidase activity"/>
    <property type="evidence" value="ECO:0007669"/>
    <property type="project" value="UniProtKB-KW"/>
</dbReference>
<dbReference type="MEROPS" id="C60.006"/>
<dbReference type="HOGENOM" id="CLU_045680_4_2_9"/>
<dbReference type="KEGG" id="bse:Bsel_0883"/>
<dbReference type="EMBL" id="CP001791">
    <property type="protein sequence ID" value="ADH98406.1"/>
    <property type="molecule type" value="Genomic_DNA"/>
</dbReference>
<dbReference type="InterPro" id="IPR005754">
    <property type="entry name" value="Sortase"/>
</dbReference>
<dbReference type="eggNOG" id="COG3764">
    <property type="taxonomic scope" value="Bacteria"/>
</dbReference>
<dbReference type="InterPro" id="IPR042007">
    <property type="entry name" value="Sortase_A"/>
</dbReference>
<accession>D6XZN2</accession>